<dbReference type="Proteomes" id="UP000217549">
    <property type="component" value="Chromosome I"/>
</dbReference>
<gene>
    <name evidence="2" type="ORF">EHLA_1539</name>
</gene>
<dbReference type="GO" id="GO:0016301">
    <property type="term" value="F:kinase activity"/>
    <property type="evidence" value="ECO:0007669"/>
    <property type="project" value="UniProtKB-KW"/>
</dbReference>
<name>A0A285PRL5_9FIRM</name>
<reference evidence="3" key="1">
    <citation type="submission" date="2017-09" db="EMBL/GenBank/DDBJ databases">
        <authorList>
            <person name="Shetty A S."/>
        </authorList>
    </citation>
    <scope>NUCLEOTIDE SEQUENCE [LARGE SCALE GENOMIC DNA]</scope>
</reference>
<organism evidence="2 3">
    <name type="scientific">Anaerobutyricum hallii</name>
    <dbReference type="NCBI Taxonomy" id="39488"/>
    <lineage>
        <taxon>Bacteria</taxon>
        <taxon>Bacillati</taxon>
        <taxon>Bacillota</taxon>
        <taxon>Clostridia</taxon>
        <taxon>Lachnospirales</taxon>
        <taxon>Lachnospiraceae</taxon>
        <taxon>Anaerobutyricum</taxon>
    </lineage>
</organism>
<dbReference type="KEGG" id="ehl:EHLA_1539"/>
<dbReference type="AlphaFoldDB" id="A0A285PRL5"/>
<feature type="region of interest" description="Disordered" evidence="1">
    <location>
        <begin position="458"/>
        <end position="517"/>
    </location>
</feature>
<keyword evidence="2" id="KW-0418">Kinase</keyword>
<feature type="compositionally biased region" description="Basic and acidic residues" evidence="1">
    <location>
        <begin position="497"/>
        <end position="517"/>
    </location>
</feature>
<protein>
    <submittedName>
        <fullName evidence="2">Histidine kinase-like ATPase, C-terminal domain</fullName>
    </submittedName>
</protein>
<accession>A0A285PRL5</accession>
<dbReference type="RefSeq" id="WP_096240109.1">
    <property type="nucleotide sequence ID" value="NZ_LT907978.1"/>
</dbReference>
<dbReference type="EMBL" id="LT907978">
    <property type="protein sequence ID" value="SOB72258.1"/>
    <property type="molecule type" value="Genomic_DNA"/>
</dbReference>
<keyword evidence="3" id="KW-1185">Reference proteome</keyword>
<evidence type="ECO:0000313" key="3">
    <source>
        <dbReference type="Proteomes" id="UP000217549"/>
    </source>
</evidence>
<evidence type="ECO:0000256" key="1">
    <source>
        <dbReference type="SAM" id="MobiDB-lite"/>
    </source>
</evidence>
<proteinExistence type="predicted"/>
<sequence>MIQWRFPSNDHGENKGINDSGVATFRGTPLKSLAREICQNSLDATRDKTVKVEFNVFSIPTQNVPGMNVLKDAFRRCLDFWGTQKAITTKEFYTNAIDVSQKENCSFLRISDFNTIGLTGTTGEINTNWTNLTKSSGASDKKGTAGGSYGIGKFAPFACSDFSTVFYSTYNEDEEVAYQGVSRLVTFRRDDDETTQGIGYFGNEKNTPVREQLFLEPGFNRSTGNYGTDIYIAGYKFANGDWQKDIIVSILDGFLGAIWNEKLTIQVGDKEVSKNTLQDLIEIYKDDLTDYTEKYYSVLMSSETKWIEEDFLGLGLVRLGILVGDPEAPRRIAMIRQTGMKIMDKDHLPGHAPCVGIMFIEGDKINEKLRVMENPEHTLWQPDRAKNPIAAKELLKSLNRFIKDEIEKIISTGGGEEMDAVGVGTFLPDISDDSKDQVKEEVVSDKVVEVEVNIALKKTKSGQEPGNIKSEEGEDSGGHMEPGGNEEEWFHPGGHTYDPKPHDPQPAHLEEGGDEPRPIRKMVSLKKFIPVCVDKNKGQYMFMIVPNESISNGSIEVYLSAETQNYKAPIKGVTVIGGNQVTLTENIISGIEFVKDQTIRLKVELDYFEMCAMEVSAYATSK</sequence>
<evidence type="ECO:0000313" key="2">
    <source>
        <dbReference type="EMBL" id="SOB72258.1"/>
    </source>
</evidence>
<keyword evidence="2" id="KW-0808">Transferase</keyword>